<dbReference type="PANTHER" id="PTHR42940:SF8">
    <property type="entry name" value="VACUOLAR PROTEIN SORTING-ASSOCIATED PROTEIN 11"/>
    <property type="match status" value="1"/>
</dbReference>
<keyword evidence="3" id="KW-0862">Zinc</keyword>
<feature type="non-terminal residue" evidence="6">
    <location>
        <position position="140"/>
    </location>
</feature>
<feature type="domain" description="Alcohol dehydrogenase-like N-terminal" evidence="5">
    <location>
        <begin position="31"/>
        <end position="140"/>
    </location>
</feature>
<reference evidence="6 7" key="1">
    <citation type="journal article" date="2018" name="Nat. Biotechnol.">
        <title>A standardized bacterial taxonomy based on genome phylogeny substantially revises the tree of life.</title>
        <authorList>
            <person name="Parks D.H."/>
            <person name="Chuvochina M."/>
            <person name="Waite D.W."/>
            <person name="Rinke C."/>
            <person name="Skarshewski A."/>
            <person name="Chaumeil P.A."/>
            <person name="Hugenholtz P."/>
        </authorList>
    </citation>
    <scope>NUCLEOTIDE SEQUENCE [LARGE SCALE GENOMIC DNA]</scope>
    <source>
        <strain evidence="6">UBA8672</strain>
    </source>
</reference>
<dbReference type="Gene3D" id="3.90.180.10">
    <property type="entry name" value="Medium-chain alcohol dehydrogenases, catalytic domain"/>
    <property type="match status" value="1"/>
</dbReference>
<dbReference type="PANTHER" id="PTHR42940">
    <property type="entry name" value="ALCOHOL DEHYDROGENASE 1-RELATED"/>
    <property type="match status" value="1"/>
</dbReference>
<dbReference type="GO" id="GO:0005737">
    <property type="term" value="C:cytoplasm"/>
    <property type="evidence" value="ECO:0007669"/>
    <property type="project" value="TreeGrafter"/>
</dbReference>
<dbReference type="SUPFAM" id="SSF50129">
    <property type="entry name" value="GroES-like"/>
    <property type="match status" value="1"/>
</dbReference>
<organism evidence="6 7">
    <name type="scientific">Flexistipes sinusarabici</name>
    <dbReference type="NCBI Taxonomy" id="2352"/>
    <lineage>
        <taxon>Bacteria</taxon>
        <taxon>Pseudomonadati</taxon>
        <taxon>Deferribacterota</taxon>
        <taxon>Deferribacteres</taxon>
        <taxon>Deferribacterales</taxon>
        <taxon>Flexistipitaceae</taxon>
        <taxon>Flexistipes</taxon>
    </lineage>
</organism>
<name>A0A3D5QFJ0_FLESI</name>
<dbReference type="GO" id="GO:0046872">
    <property type="term" value="F:metal ion binding"/>
    <property type="evidence" value="ECO:0007669"/>
    <property type="project" value="UniProtKB-KW"/>
</dbReference>
<protein>
    <submittedName>
        <fullName evidence="6">Alcohol dehydrogenase</fullName>
    </submittedName>
</protein>
<proteinExistence type="predicted"/>
<evidence type="ECO:0000313" key="6">
    <source>
        <dbReference type="EMBL" id="HCW94029.1"/>
    </source>
</evidence>
<keyword evidence="4" id="KW-0560">Oxidoreductase</keyword>
<comment type="caution">
    <text evidence="6">The sequence shown here is derived from an EMBL/GenBank/DDBJ whole genome shotgun (WGS) entry which is preliminary data.</text>
</comment>
<evidence type="ECO:0000256" key="3">
    <source>
        <dbReference type="ARBA" id="ARBA00022833"/>
    </source>
</evidence>
<evidence type="ECO:0000256" key="4">
    <source>
        <dbReference type="ARBA" id="ARBA00023002"/>
    </source>
</evidence>
<evidence type="ECO:0000313" key="7">
    <source>
        <dbReference type="Proteomes" id="UP000262325"/>
    </source>
</evidence>
<evidence type="ECO:0000256" key="1">
    <source>
        <dbReference type="ARBA" id="ARBA00001947"/>
    </source>
</evidence>
<dbReference type="InterPro" id="IPR013154">
    <property type="entry name" value="ADH-like_N"/>
</dbReference>
<gene>
    <name evidence="6" type="ORF">DHM44_10160</name>
</gene>
<dbReference type="InterPro" id="IPR011032">
    <property type="entry name" value="GroES-like_sf"/>
</dbReference>
<dbReference type="AlphaFoldDB" id="A0A3D5QFJ0"/>
<keyword evidence="2" id="KW-0479">Metal-binding</keyword>
<dbReference type="Proteomes" id="UP000262325">
    <property type="component" value="Unassembled WGS sequence"/>
</dbReference>
<dbReference type="EMBL" id="DPPF01000216">
    <property type="protein sequence ID" value="HCW94029.1"/>
    <property type="molecule type" value="Genomic_DNA"/>
</dbReference>
<evidence type="ECO:0000259" key="5">
    <source>
        <dbReference type="Pfam" id="PF08240"/>
    </source>
</evidence>
<evidence type="ECO:0000256" key="2">
    <source>
        <dbReference type="ARBA" id="ARBA00022723"/>
    </source>
</evidence>
<sequence length="140" mass="15291">MKAMVLERITDLKQESKPLVLRDRPVPEIQNSEVLIKVKACGVCHTELDEIEGRTPPPRLPVVPGHEIVGEVVGISGGVTKFKEGDRVGVGWIYSACGDCYFCDNGLENLCSDFKATGRDADGGYAEYVKVSEHFAVKIP</sequence>
<comment type="cofactor">
    <cofactor evidence="1">
        <name>Zn(2+)</name>
        <dbReference type="ChEBI" id="CHEBI:29105"/>
    </cofactor>
</comment>
<dbReference type="Pfam" id="PF08240">
    <property type="entry name" value="ADH_N"/>
    <property type="match status" value="1"/>
</dbReference>
<accession>A0A3D5QFJ0</accession>
<dbReference type="GO" id="GO:0004022">
    <property type="term" value="F:alcohol dehydrogenase (NAD+) activity"/>
    <property type="evidence" value="ECO:0007669"/>
    <property type="project" value="TreeGrafter"/>
</dbReference>